<keyword evidence="5" id="KW-1185">Reference proteome</keyword>
<comment type="similarity">
    <text evidence="1">Belongs to the peptidase S13 family.</text>
</comment>
<dbReference type="Gene3D" id="3.40.710.10">
    <property type="entry name" value="DD-peptidase/beta-lactamase superfamily"/>
    <property type="match status" value="2"/>
</dbReference>
<dbReference type="Gene3D" id="3.50.80.20">
    <property type="entry name" value="D-Ala-D-Ala carboxypeptidase C, peptidase S13"/>
    <property type="match status" value="2"/>
</dbReference>
<dbReference type="PRINTS" id="PR00922">
    <property type="entry name" value="DADACBPTASE3"/>
</dbReference>
<evidence type="ECO:0000313" key="4">
    <source>
        <dbReference type="EMBL" id="RLQ94064.1"/>
    </source>
</evidence>
<evidence type="ECO:0000256" key="2">
    <source>
        <dbReference type="ARBA" id="ARBA00022801"/>
    </source>
</evidence>
<dbReference type="GO" id="GO:0006508">
    <property type="term" value="P:proteolysis"/>
    <property type="evidence" value="ECO:0007669"/>
    <property type="project" value="InterPro"/>
</dbReference>
<gene>
    <name evidence="4" type="primary">dacB</name>
    <name evidence="4" type="ORF">D9X91_15650</name>
</gene>
<keyword evidence="2 4" id="KW-0378">Hydrolase</keyword>
<dbReference type="EMBL" id="RCVZ01000011">
    <property type="protein sequence ID" value="RLQ94064.1"/>
    <property type="molecule type" value="Genomic_DNA"/>
</dbReference>
<dbReference type="InterPro" id="IPR000667">
    <property type="entry name" value="Peptidase_S13"/>
</dbReference>
<dbReference type="PANTHER" id="PTHR30023">
    <property type="entry name" value="D-ALANYL-D-ALANINE CARBOXYPEPTIDASE"/>
    <property type="match status" value="1"/>
</dbReference>
<keyword evidence="4" id="KW-0645">Protease</keyword>
<dbReference type="SUPFAM" id="SSF56601">
    <property type="entry name" value="beta-lactamase/transpeptidase-like"/>
    <property type="match status" value="2"/>
</dbReference>
<sequence length="946" mass="102748">MFNKGKRERISIFIMFSLMFMLVSAPVSAAKQKSDDRLAEVLQSYVACLKENPLSEGMTAGYEVYSLEDHKSVASFNKEKTFVPASVFKLLVTAAAVGLLPEDFSIPTKVFLDGKVNHSGVLNGNIVLKGFGDPTLSVEKLDSLAQSLADQGIHKINGNLIVDESYLDDQRLGKNWMWDDEQYDYNTQMSALSVKENTVDVTVQPTEIGMEPNVSIDPAPGYLHIVNHAKTVEGSGRDLSITRTRAKNEIVISGSIGKDYSQSGYKVTRTIVDPATFTGTVFQDLLLKEGVTFQPSSKIMKGKASKHAKQAAVVQSPELDEMLTYMDKESDNFYAEMLTKQLGALKGEQGSTTAGIKVIDHYVEKKLHVDEDFIQEDGSGLTRLDHISPHAYTQLLSGMYNSPQADRFISFLPIAGVDGTLKNRMKGTPAEGNVKAKTGSMSGVNSLVGYVKASDGEMYVVSILSNGIYKSAYARGLQDEIAETVAGYPGLPELEKKTIPENTYPLSGRFDPILDEDAYKGIIKGAVIYSTKQNKVLYERNPKALLTPGASVKLLTGATALEKLGENYQFKTELYTNGTHQNGTLKGDLIVKGYGDPTITTDGSNPEGKGPALKQMAEDIKKAGINRIQGNIIVDSSFFSDDVYAPGWTWDHESEAYQPQITALSVDRGAIRVGYEPGAVGKGIHVSISPAVPQIKIINKATTGKLHSKNTLTIERDRGENTIRISGNLPAEFKKGHKDVAIEQPALNAGYALSVQLAKAGVHLSPGTEVVKAEVPASAKLLHTYQSSPLSEIVDSMNHANDNFTAEMIVRTLGAANEGKGTFDGGIQMVHQYMEDMKIPSNFDMADGSGLSRYTQISAEAIVRLLAAETRRPTFDALYQSLPNVGGEGSQPNVGIMENRFDIQGLSGYVKTKDGDLLAYSLLLNGYSKASLSKLVEKFAEELAKE</sequence>
<dbReference type="Pfam" id="PF02113">
    <property type="entry name" value="Peptidase_S13"/>
    <property type="match status" value="2"/>
</dbReference>
<evidence type="ECO:0000256" key="3">
    <source>
        <dbReference type="SAM" id="SignalP"/>
    </source>
</evidence>
<dbReference type="AlphaFoldDB" id="A0A3L7JUZ6"/>
<keyword evidence="4" id="KW-0121">Carboxypeptidase</keyword>
<evidence type="ECO:0000256" key="1">
    <source>
        <dbReference type="ARBA" id="ARBA00006096"/>
    </source>
</evidence>
<dbReference type="InterPro" id="IPR012338">
    <property type="entry name" value="Beta-lactam/transpept-like"/>
</dbReference>
<dbReference type="NCBIfam" id="TIGR00666">
    <property type="entry name" value="PBP4"/>
    <property type="match status" value="2"/>
</dbReference>
<dbReference type="PANTHER" id="PTHR30023:SF0">
    <property type="entry name" value="PENICILLIN-SENSITIVE CARBOXYPEPTIDASE A"/>
    <property type="match status" value="1"/>
</dbReference>
<accession>A0A3L7JUZ6</accession>
<dbReference type="GO" id="GO:0009002">
    <property type="term" value="F:serine-type D-Ala-D-Ala carboxypeptidase activity"/>
    <property type="evidence" value="ECO:0007669"/>
    <property type="project" value="UniProtKB-EC"/>
</dbReference>
<dbReference type="OrthoDB" id="9802627at2"/>
<proteinExistence type="inferred from homology"/>
<dbReference type="EC" id="3.4.16.4" evidence="4"/>
<name>A0A3L7JUZ6_9BACI</name>
<feature type="signal peptide" evidence="3">
    <location>
        <begin position="1"/>
        <end position="29"/>
    </location>
</feature>
<dbReference type="Proteomes" id="UP000276770">
    <property type="component" value="Unassembled WGS sequence"/>
</dbReference>
<organism evidence="4 5">
    <name type="scientific">Falsibacillus albus</name>
    <dbReference type="NCBI Taxonomy" id="2478915"/>
    <lineage>
        <taxon>Bacteria</taxon>
        <taxon>Bacillati</taxon>
        <taxon>Bacillota</taxon>
        <taxon>Bacilli</taxon>
        <taxon>Bacillales</taxon>
        <taxon>Bacillaceae</taxon>
        <taxon>Falsibacillus</taxon>
    </lineage>
</organism>
<feature type="chain" id="PRO_5018316541" evidence="3">
    <location>
        <begin position="30"/>
        <end position="946"/>
    </location>
</feature>
<keyword evidence="3" id="KW-0732">Signal</keyword>
<dbReference type="GO" id="GO:0000270">
    <property type="term" value="P:peptidoglycan metabolic process"/>
    <property type="evidence" value="ECO:0007669"/>
    <property type="project" value="TreeGrafter"/>
</dbReference>
<dbReference type="RefSeq" id="WP_121681580.1">
    <property type="nucleotide sequence ID" value="NZ_RCVZ01000011.1"/>
</dbReference>
<protein>
    <submittedName>
        <fullName evidence="4">D-alanyl-D-alanine carboxypeptidase/D-alanyl-D-alanine-endopeptidase</fullName>
        <ecNumber evidence="4">3.4.16.4</ecNumber>
    </submittedName>
</protein>
<evidence type="ECO:0000313" key="5">
    <source>
        <dbReference type="Proteomes" id="UP000276770"/>
    </source>
</evidence>
<reference evidence="4 5" key="1">
    <citation type="submission" date="2018-10" db="EMBL/GenBank/DDBJ databases">
        <title>Falsibacillus sp. genome draft.</title>
        <authorList>
            <person name="Shi S."/>
        </authorList>
    </citation>
    <scope>NUCLEOTIDE SEQUENCE [LARGE SCALE GENOMIC DNA]</scope>
    <source>
        <strain evidence="4 5">GY 10110</strain>
    </source>
</reference>
<comment type="caution">
    <text evidence="4">The sequence shown here is derived from an EMBL/GenBank/DDBJ whole genome shotgun (WGS) entry which is preliminary data.</text>
</comment>